<organism evidence="2 3">
    <name type="scientific">Streblomastix strix</name>
    <dbReference type="NCBI Taxonomy" id="222440"/>
    <lineage>
        <taxon>Eukaryota</taxon>
        <taxon>Metamonada</taxon>
        <taxon>Preaxostyla</taxon>
        <taxon>Oxymonadida</taxon>
        <taxon>Streblomastigidae</taxon>
        <taxon>Streblomastix</taxon>
    </lineage>
</organism>
<sequence length="130" mass="14277">MILILLVKNYHVKHISKANGDFSFSADSGTLWMYEADWYNSGDIVPDQVTPASESTHKVDIETGIAGISNNFARVNHKHPLNVSDEKSKRDNSVEVIETSTAYSSADHQHPLNTDPTLVNKPVKDIGSGV</sequence>
<name>A0A5J4X2D0_9EUKA</name>
<gene>
    <name evidence="2" type="ORF">EZS28_003321</name>
</gene>
<reference evidence="2 3" key="1">
    <citation type="submission" date="2019-03" db="EMBL/GenBank/DDBJ databases">
        <title>Single cell metagenomics reveals metabolic interactions within the superorganism composed of flagellate Streblomastix strix and complex community of Bacteroidetes bacteria on its surface.</title>
        <authorList>
            <person name="Treitli S.C."/>
            <person name="Kolisko M."/>
            <person name="Husnik F."/>
            <person name="Keeling P."/>
            <person name="Hampl V."/>
        </authorList>
    </citation>
    <scope>NUCLEOTIDE SEQUENCE [LARGE SCALE GENOMIC DNA]</scope>
    <source>
        <strain evidence="2">ST1C</strain>
    </source>
</reference>
<proteinExistence type="predicted"/>
<evidence type="ECO:0000313" key="3">
    <source>
        <dbReference type="Proteomes" id="UP000324800"/>
    </source>
</evidence>
<feature type="region of interest" description="Disordered" evidence="1">
    <location>
        <begin position="101"/>
        <end position="130"/>
    </location>
</feature>
<evidence type="ECO:0000313" key="2">
    <source>
        <dbReference type="EMBL" id="KAA6401153.1"/>
    </source>
</evidence>
<protein>
    <submittedName>
        <fullName evidence="2">Uncharacterized protein</fullName>
    </submittedName>
</protein>
<dbReference type="AlphaFoldDB" id="A0A5J4X2D0"/>
<evidence type="ECO:0000256" key="1">
    <source>
        <dbReference type="SAM" id="MobiDB-lite"/>
    </source>
</evidence>
<accession>A0A5J4X2D0</accession>
<dbReference type="EMBL" id="SNRW01000436">
    <property type="protein sequence ID" value="KAA6401153.1"/>
    <property type="molecule type" value="Genomic_DNA"/>
</dbReference>
<comment type="caution">
    <text evidence="2">The sequence shown here is derived from an EMBL/GenBank/DDBJ whole genome shotgun (WGS) entry which is preliminary data.</text>
</comment>
<dbReference type="Proteomes" id="UP000324800">
    <property type="component" value="Unassembled WGS sequence"/>
</dbReference>
<feature type="compositionally biased region" description="Polar residues" evidence="1">
    <location>
        <begin position="101"/>
        <end position="117"/>
    </location>
</feature>